<evidence type="ECO:0000256" key="4">
    <source>
        <dbReference type="ARBA" id="ARBA00022787"/>
    </source>
</evidence>
<dbReference type="GO" id="GO:0015288">
    <property type="term" value="F:porin activity"/>
    <property type="evidence" value="ECO:0007669"/>
    <property type="project" value="UniProtKB-KW"/>
</dbReference>
<evidence type="ECO:0000256" key="5">
    <source>
        <dbReference type="ARBA" id="ARBA00023114"/>
    </source>
</evidence>
<comment type="subcellular location">
    <subcellularLocation>
        <location evidence="1">Mitochondrion outer membrane</location>
    </subcellularLocation>
</comment>
<dbReference type="InterPro" id="IPR023614">
    <property type="entry name" value="Porin_dom_sf"/>
</dbReference>
<dbReference type="InterPro" id="IPR027246">
    <property type="entry name" value="Porin_Euk/Tom40"/>
</dbReference>
<dbReference type="GO" id="GO:0008308">
    <property type="term" value="F:voltage-gated monoatomic anion channel activity"/>
    <property type="evidence" value="ECO:0007669"/>
    <property type="project" value="InterPro"/>
</dbReference>
<dbReference type="PRINTS" id="PR00185">
    <property type="entry name" value="EUKARYTPORIN"/>
</dbReference>
<dbReference type="InterPro" id="IPR001925">
    <property type="entry name" value="Porin_Euk"/>
</dbReference>
<evidence type="ECO:0000313" key="7">
    <source>
        <dbReference type="RefSeq" id="XP_016945406.3"/>
    </source>
</evidence>
<keyword evidence="6" id="KW-1185">Reference proteome</keyword>
<dbReference type="GO" id="GO:0005741">
    <property type="term" value="C:mitochondrial outer membrane"/>
    <property type="evidence" value="ECO:0007669"/>
    <property type="project" value="UniProtKB-SubCell"/>
</dbReference>
<dbReference type="RefSeq" id="XP_016945406.3">
    <property type="nucleotide sequence ID" value="XM_017089917.4"/>
</dbReference>
<reference evidence="7" key="2">
    <citation type="submission" date="2025-08" db="UniProtKB">
        <authorList>
            <consortium name="RefSeq"/>
        </authorList>
    </citation>
    <scope>IDENTIFICATION</scope>
</reference>
<keyword evidence="5" id="KW-0406">Ion transport</keyword>
<organism evidence="6 7">
    <name type="scientific">Drosophila suzukii</name>
    <name type="common">Spotted-wing drosophila fruit fly</name>
    <dbReference type="NCBI Taxonomy" id="28584"/>
    <lineage>
        <taxon>Eukaryota</taxon>
        <taxon>Metazoa</taxon>
        <taxon>Ecdysozoa</taxon>
        <taxon>Arthropoda</taxon>
        <taxon>Hexapoda</taxon>
        <taxon>Insecta</taxon>
        <taxon>Pterygota</taxon>
        <taxon>Neoptera</taxon>
        <taxon>Endopterygota</taxon>
        <taxon>Diptera</taxon>
        <taxon>Brachycera</taxon>
        <taxon>Muscomorpha</taxon>
        <taxon>Ephydroidea</taxon>
        <taxon>Drosophilidae</taxon>
        <taxon>Drosophila</taxon>
        <taxon>Sophophora</taxon>
    </lineage>
</organism>
<sequence>MAPTPTYPDLGKLARDLFKRGYHPGIWQIDCKTLTNSGIEFFTTGFASQDNSKVSGSLQSKYKIEDQGLTLTERWNTENWLFGEIMQRDKLAQGLMLALEAKFQPASNEADGKFKMGFAQENFNFLADIGLNSEPILNCSLVLGHKEFLGGVGTEFDIGNTEFKSWKVALGWSNETATLHGELKNGDTWLASLFYKANEKIDAGVEVTKGAGGGGGGAENAEGGDQDGGGDVIVNLGMIYHLEEEALIRAKINNVVELGLGYEQKLREGITASISAVLDCNNFKDGNHRLGVGVALQC</sequence>
<dbReference type="Proteomes" id="UP001652628">
    <property type="component" value="Chromosome 2L"/>
</dbReference>
<keyword evidence="4" id="KW-0496">Mitochondrion</keyword>
<evidence type="ECO:0000256" key="3">
    <source>
        <dbReference type="ARBA" id="ARBA00022452"/>
    </source>
</evidence>
<comment type="similarity">
    <text evidence="2">Belongs to the eukaryotic mitochondrial porin family.</text>
</comment>
<gene>
    <name evidence="7" type="primary">Porin2</name>
</gene>
<dbReference type="GO" id="GO:0046930">
    <property type="term" value="C:pore complex"/>
    <property type="evidence" value="ECO:0007669"/>
    <property type="project" value="UniProtKB-KW"/>
</dbReference>
<dbReference type="PANTHER" id="PTHR11743:SF70">
    <property type="entry name" value="GH26960P-RELATED"/>
    <property type="match status" value="1"/>
</dbReference>
<dbReference type="GeneID" id="108021277"/>
<keyword evidence="4" id="KW-1000">Mitochondrion outer membrane</keyword>
<proteinExistence type="inferred from homology"/>
<accession>A0AB39ZXY9</accession>
<keyword evidence="3" id="KW-0472">Membrane</keyword>
<keyword evidence="3" id="KW-0812">Transmembrane</keyword>
<dbReference type="Pfam" id="PF01459">
    <property type="entry name" value="Porin_3"/>
    <property type="match status" value="1"/>
</dbReference>
<keyword evidence="3" id="KW-1134">Transmembrane beta strand</keyword>
<name>A0AB39ZXY9_DROSZ</name>
<evidence type="ECO:0000256" key="2">
    <source>
        <dbReference type="ARBA" id="ARBA00007780"/>
    </source>
</evidence>
<dbReference type="AlphaFoldDB" id="A0AB39ZXY9"/>
<evidence type="ECO:0000256" key="1">
    <source>
        <dbReference type="ARBA" id="ARBA00004294"/>
    </source>
</evidence>
<dbReference type="PANTHER" id="PTHR11743">
    <property type="entry name" value="VOLTAGE-DEPENDENT ANION-SELECTIVE CHANNEL"/>
    <property type="match status" value="1"/>
</dbReference>
<protein>
    <submittedName>
        <fullName evidence="7">Voltage-dependent anion-selective channel</fullName>
    </submittedName>
</protein>
<keyword evidence="5" id="KW-0813">Transport</keyword>
<dbReference type="CDD" id="cd07306">
    <property type="entry name" value="Porin3_VDAC"/>
    <property type="match status" value="1"/>
</dbReference>
<reference evidence="6" key="1">
    <citation type="submission" date="2025-05" db="UniProtKB">
        <authorList>
            <consortium name="RefSeq"/>
        </authorList>
    </citation>
    <scope>NUCLEOTIDE SEQUENCE [LARGE SCALE GENOMIC DNA]</scope>
</reference>
<dbReference type="Gene3D" id="2.40.160.10">
    <property type="entry name" value="Porin"/>
    <property type="match status" value="1"/>
</dbReference>
<evidence type="ECO:0000313" key="6">
    <source>
        <dbReference type="Proteomes" id="UP001652628"/>
    </source>
</evidence>
<keyword evidence="5" id="KW-0626">Porin</keyword>